<reference evidence="3" key="1">
    <citation type="submission" date="2013-06" db="EMBL/GenBank/DDBJ databases">
        <authorList>
            <person name="Zhao Q."/>
        </authorList>
    </citation>
    <scope>NUCLEOTIDE SEQUENCE</scope>
    <source>
        <strain evidence="3">cv. W1943</strain>
    </source>
</reference>
<evidence type="ECO:0000313" key="3">
    <source>
        <dbReference type="Proteomes" id="UP000008022"/>
    </source>
</evidence>
<reference evidence="2" key="2">
    <citation type="submission" date="2015-06" db="UniProtKB">
        <authorList>
            <consortium name="EnsemblPlants"/>
        </authorList>
    </citation>
    <scope>IDENTIFICATION</scope>
</reference>
<dbReference type="Proteomes" id="UP000008022">
    <property type="component" value="Unassembled WGS sequence"/>
</dbReference>
<feature type="compositionally biased region" description="Low complexity" evidence="1">
    <location>
        <begin position="26"/>
        <end position="36"/>
    </location>
</feature>
<accession>A0A0E0QEU5</accession>
<protein>
    <submittedName>
        <fullName evidence="2">Uncharacterized protein</fullName>
    </submittedName>
</protein>
<name>A0A0E0QEU5_ORYRU</name>
<sequence length="113" mass="12485">MAPPPPSQSDAATLPCRPRRRLAVTAKKPPSTSSATSRRRRQPPNRTDITSQSADRAGASWRRAPLLHAAVAEFSLFSSSATVLRHRLSSPINRRRCPLFFPHIRALLLSLLP</sequence>
<feature type="region of interest" description="Disordered" evidence="1">
    <location>
        <begin position="1"/>
        <end position="58"/>
    </location>
</feature>
<organism evidence="2 3">
    <name type="scientific">Oryza rufipogon</name>
    <name type="common">Brownbeard rice</name>
    <name type="synonym">Asian wild rice</name>
    <dbReference type="NCBI Taxonomy" id="4529"/>
    <lineage>
        <taxon>Eukaryota</taxon>
        <taxon>Viridiplantae</taxon>
        <taxon>Streptophyta</taxon>
        <taxon>Embryophyta</taxon>
        <taxon>Tracheophyta</taxon>
        <taxon>Spermatophyta</taxon>
        <taxon>Magnoliopsida</taxon>
        <taxon>Liliopsida</taxon>
        <taxon>Poales</taxon>
        <taxon>Poaceae</taxon>
        <taxon>BOP clade</taxon>
        <taxon>Oryzoideae</taxon>
        <taxon>Oryzeae</taxon>
        <taxon>Oryzinae</taxon>
        <taxon>Oryza</taxon>
    </lineage>
</organism>
<dbReference type="AlphaFoldDB" id="A0A0E0QEU5"/>
<dbReference type="Gramene" id="ORUFI08G04610.2">
    <property type="protein sequence ID" value="ORUFI08G04610.2"/>
    <property type="gene ID" value="ORUFI08G04610"/>
</dbReference>
<dbReference type="EnsemblPlants" id="ORUFI08G04610.2">
    <property type="protein sequence ID" value="ORUFI08G04610.2"/>
    <property type="gene ID" value="ORUFI08G04610"/>
</dbReference>
<feature type="compositionally biased region" description="Polar residues" evidence="1">
    <location>
        <begin position="44"/>
        <end position="54"/>
    </location>
</feature>
<evidence type="ECO:0000313" key="2">
    <source>
        <dbReference type="EnsemblPlants" id="ORUFI08G04610.2"/>
    </source>
</evidence>
<evidence type="ECO:0000256" key="1">
    <source>
        <dbReference type="SAM" id="MobiDB-lite"/>
    </source>
</evidence>
<keyword evidence="3" id="KW-1185">Reference proteome</keyword>
<dbReference type="HOGENOM" id="CLU_2137613_0_0_1"/>
<proteinExistence type="predicted"/>